<evidence type="ECO:0000313" key="8">
    <source>
        <dbReference type="Proteomes" id="UP000317243"/>
    </source>
</evidence>
<dbReference type="GO" id="GO:0003723">
    <property type="term" value="F:RNA binding"/>
    <property type="evidence" value="ECO:0007669"/>
    <property type="project" value="UniProtKB-KW"/>
</dbReference>
<dbReference type="PANTHER" id="PTHR21600:SF44">
    <property type="entry name" value="RIBOSOMAL LARGE SUBUNIT PSEUDOURIDINE SYNTHASE D"/>
    <property type="match status" value="1"/>
</dbReference>
<organism evidence="7 8">
    <name type="scientific">Thalassoglobus neptunius</name>
    <dbReference type="NCBI Taxonomy" id="1938619"/>
    <lineage>
        <taxon>Bacteria</taxon>
        <taxon>Pseudomonadati</taxon>
        <taxon>Planctomycetota</taxon>
        <taxon>Planctomycetia</taxon>
        <taxon>Planctomycetales</taxon>
        <taxon>Planctomycetaceae</taxon>
        <taxon>Thalassoglobus</taxon>
    </lineage>
</organism>
<evidence type="ECO:0000256" key="4">
    <source>
        <dbReference type="PROSITE-ProRule" id="PRU00182"/>
    </source>
</evidence>
<gene>
    <name evidence="7" type="primary">rluD_2</name>
    <name evidence="7" type="ORF">KOR42_19290</name>
</gene>
<evidence type="ECO:0000256" key="3">
    <source>
        <dbReference type="PIRSR" id="PIRSR606225-1"/>
    </source>
</evidence>
<dbReference type="OrthoDB" id="9784108at2"/>
<protein>
    <recommendedName>
        <fullName evidence="5">Pseudouridine synthase</fullName>
        <ecNumber evidence="5">5.4.99.-</ecNumber>
    </recommendedName>
</protein>
<dbReference type="InterPro" id="IPR006225">
    <property type="entry name" value="PsdUridine_synth_RluC/D"/>
</dbReference>
<sequence length="331" mass="37815">MTEDATTKPQMLTVEGRAHGWRLDHYLTRIFPNHSRGQFQKAIAAETVLVNGLPVKASRRLRVNDRISVCLPKEPDSTITPEDIPLDVIFEDEFIAVINKQANLITHPGKSNFTGTLAAAVQHHFDQLSDVAGQLRPGIVHRLDRDTTGVIIIAKNNQVHHQLTRQFEQRTVEKEYRALAYGKLDRDADLVTTHVKTHPKAREKMIVCPPGHNTREAVTRYNVLERFDRFVYVQLLPKTGRTHQLRVHLQHLKAPIIADRLYSGRESLMPSELSGLDTSEEESALISRQALHAFRLKIRHPVTDAIMEFEAPFPDDFQRTLNTLQEQRKPH</sequence>
<dbReference type="Gene3D" id="3.10.290.10">
    <property type="entry name" value="RNA-binding S4 domain"/>
    <property type="match status" value="1"/>
</dbReference>
<dbReference type="GO" id="GO:0120159">
    <property type="term" value="F:rRNA pseudouridine synthase activity"/>
    <property type="evidence" value="ECO:0007669"/>
    <property type="project" value="UniProtKB-ARBA"/>
</dbReference>
<dbReference type="Gene3D" id="3.30.2350.10">
    <property type="entry name" value="Pseudouridine synthase"/>
    <property type="match status" value="1"/>
</dbReference>
<dbReference type="AlphaFoldDB" id="A0A5C5X706"/>
<keyword evidence="2 5" id="KW-0413">Isomerase</keyword>
<dbReference type="PROSITE" id="PS01129">
    <property type="entry name" value="PSI_RLU"/>
    <property type="match status" value="1"/>
</dbReference>
<comment type="similarity">
    <text evidence="1 5">Belongs to the pseudouridine synthase RluA family.</text>
</comment>
<keyword evidence="4" id="KW-0694">RNA-binding</keyword>
<dbReference type="RefSeq" id="WP_146509016.1">
    <property type="nucleotide sequence ID" value="NZ_SIHI01000001.1"/>
</dbReference>
<evidence type="ECO:0000256" key="2">
    <source>
        <dbReference type="ARBA" id="ARBA00023235"/>
    </source>
</evidence>
<dbReference type="PROSITE" id="PS50889">
    <property type="entry name" value="S4"/>
    <property type="match status" value="1"/>
</dbReference>
<comment type="caution">
    <text evidence="7">The sequence shown here is derived from an EMBL/GenBank/DDBJ whole genome shotgun (WGS) entry which is preliminary data.</text>
</comment>
<dbReference type="Pfam" id="PF01479">
    <property type="entry name" value="S4"/>
    <property type="match status" value="1"/>
</dbReference>
<dbReference type="NCBIfam" id="TIGR00005">
    <property type="entry name" value="rluA_subfam"/>
    <property type="match status" value="1"/>
</dbReference>
<dbReference type="InterPro" id="IPR002942">
    <property type="entry name" value="S4_RNA-bd"/>
</dbReference>
<dbReference type="InterPro" id="IPR036986">
    <property type="entry name" value="S4_RNA-bd_sf"/>
</dbReference>
<keyword evidence="8" id="KW-1185">Reference proteome</keyword>
<dbReference type="Proteomes" id="UP000317243">
    <property type="component" value="Unassembled WGS sequence"/>
</dbReference>
<name>A0A5C5X706_9PLAN</name>
<dbReference type="InterPro" id="IPR006224">
    <property type="entry name" value="PsdUridine_synth_RluA-like_CS"/>
</dbReference>
<evidence type="ECO:0000259" key="6">
    <source>
        <dbReference type="SMART" id="SM00363"/>
    </source>
</evidence>
<dbReference type="CDD" id="cd02869">
    <property type="entry name" value="PseudoU_synth_RluA_like"/>
    <property type="match status" value="1"/>
</dbReference>
<dbReference type="EC" id="5.4.99.-" evidence="5"/>
<evidence type="ECO:0000256" key="1">
    <source>
        <dbReference type="ARBA" id="ARBA00010876"/>
    </source>
</evidence>
<comment type="catalytic activity">
    <reaction evidence="5">
        <text>a uridine in RNA = a pseudouridine in RNA</text>
        <dbReference type="Rhea" id="RHEA:48348"/>
        <dbReference type="Rhea" id="RHEA-COMP:12068"/>
        <dbReference type="Rhea" id="RHEA-COMP:12069"/>
        <dbReference type="ChEBI" id="CHEBI:65314"/>
        <dbReference type="ChEBI" id="CHEBI:65315"/>
    </reaction>
</comment>
<comment type="function">
    <text evidence="5">Responsible for synthesis of pseudouridine from uracil.</text>
</comment>
<feature type="active site" evidence="3">
    <location>
        <position position="144"/>
    </location>
</feature>
<dbReference type="SUPFAM" id="SSF55120">
    <property type="entry name" value="Pseudouridine synthase"/>
    <property type="match status" value="1"/>
</dbReference>
<evidence type="ECO:0000313" key="7">
    <source>
        <dbReference type="EMBL" id="TWT58548.1"/>
    </source>
</evidence>
<accession>A0A5C5X706</accession>
<dbReference type="CDD" id="cd00165">
    <property type="entry name" value="S4"/>
    <property type="match status" value="1"/>
</dbReference>
<dbReference type="SUPFAM" id="SSF55174">
    <property type="entry name" value="Alpha-L RNA-binding motif"/>
    <property type="match status" value="1"/>
</dbReference>
<dbReference type="InterPro" id="IPR006145">
    <property type="entry name" value="PsdUridine_synth_RsuA/RluA"/>
</dbReference>
<dbReference type="EMBL" id="SIHI01000001">
    <property type="protein sequence ID" value="TWT58548.1"/>
    <property type="molecule type" value="Genomic_DNA"/>
</dbReference>
<dbReference type="InterPro" id="IPR020103">
    <property type="entry name" value="PsdUridine_synth_cat_dom_sf"/>
</dbReference>
<dbReference type="GO" id="GO:0000455">
    <property type="term" value="P:enzyme-directed rRNA pseudouridine synthesis"/>
    <property type="evidence" value="ECO:0007669"/>
    <property type="project" value="UniProtKB-ARBA"/>
</dbReference>
<dbReference type="SMART" id="SM00363">
    <property type="entry name" value="S4"/>
    <property type="match status" value="1"/>
</dbReference>
<feature type="domain" description="RNA-binding S4" evidence="6">
    <location>
        <begin position="21"/>
        <end position="80"/>
    </location>
</feature>
<dbReference type="InterPro" id="IPR050188">
    <property type="entry name" value="RluA_PseudoU_synthase"/>
</dbReference>
<reference evidence="7 8" key="1">
    <citation type="submission" date="2019-02" db="EMBL/GenBank/DDBJ databases">
        <title>Deep-cultivation of Planctomycetes and their phenomic and genomic characterization uncovers novel biology.</title>
        <authorList>
            <person name="Wiegand S."/>
            <person name="Jogler M."/>
            <person name="Boedeker C."/>
            <person name="Pinto D."/>
            <person name="Vollmers J."/>
            <person name="Rivas-Marin E."/>
            <person name="Kohn T."/>
            <person name="Peeters S.H."/>
            <person name="Heuer A."/>
            <person name="Rast P."/>
            <person name="Oberbeckmann S."/>
            <person name="Bunk B."/>
            <person name="Jeske O."/>
            <person name="Meyerdierks A."/>
            <person name="Storesund J.E."/>
            <person name="Kallscheuer N."/>
            <person name="Luecker S."/>
            <person name="Lage O.M."/>
            <person name="Pohl T."/>
            <person name="Merkel B.J."/>
            <person name="Hornburger P."/>
            <person name="Mueller R.-W."/>
            <person name="Bruemmer F."/>
            <person name="Labrenz M."/>
            <person name="Spormann A.M."/>
            <person name="Op Den Camp H."/>
            <person name="Overmann J."/>
            <person name="Amann R."/>
            <person name="Jetten M.S.M."/>
            <person name="Mascher T."/>
            <person name="Medema M.H."/>
            <person name="Devos D.P."/>
            <person name="Kaster A.-K."/>
            <person name="Ovreas L."/>
            <person name="Rohde M."/>
            <person name="Galperin M.Y."/>
            <person name="Jogler C."/>
        </authorList>
    </citation>
    <scope>NUCLEOTIDE SEQUENCE [LARGE SCALE GENOMIC DNA]</scope>
    <source>
        <strain evidence="7 8">KOR42</strain>
    </source>
</reference>
<dbReference type="Pfam" id="PF00849">
    <property type="entry name" value="PseudoU_synth_2"/>
    <property type="match status" value="1"/>
</dbReference>
<dbReference type="PANTHER" id="PTHR21600">
    <property type="entry name" value="MITOCHONDRIAL RNA PSEUDOURIDINE SYNTHASE"/>
    <property type="match status" value="1"/>
</dbReference>
<evidence type="ECO:0000256" key="5">
    <source>
        <dbReference type="RuleBase" id="RU362028"/>
    </source>
</evidence>
<proteinExistence type="inferred from homology"/>